<keyword evidence="8 10" id="KW-0472">Membrane</keyword>
<protein>
    <submittedName>
        <fullName evidence="11">Putative transporter PB1C11,03</fullName>
    </submittedName>
</protein>
<comment type="cofactor">
    <cofactor evidence="9">
        <name>heme</name>
        <dbReference type="ChEBI" id="CHEBI:30413"/>
    </cofactor>
</comment>
<comment type="subcellular location">
    <subcellularLocation>
        <location evidence="1">Membrane</location>
        <topology evidence="1">Multi-pass membrane protein</topology>
    </subcellularLocation>
</comment>
<dbReference type="InterPro" id="IPR001128">
    <property type="entry name" value="Cyt_P450"/>
</dbReference>
<evidence type="ECO:0000256" key="9">
    <source>
        <dbReference type="PIRSR" id="PIRSR602401-1"/>
    </source>
</evidence>
<sequence>MALISLLNTWTFIPSAIGLYLAVYIVYYRYFHPLAKYPGPFLASLTDLWQTYQFMTLQQPYYLTKLHEKHGPIVRYGPDKLSVTHESAIKVIYQTPARLMPKTEFYDAYGAAHPNVFGMRDEALHSIRRRHMSHGFSISYVKEMEQYMDINVKILKDKLYSYAASGRPFDLKKALHLYVVDTLGELAFSQSFNVQRPDDESRAPPVKEHSLLAAVTGAWPAMTSTLKIWLRLVPHNGLQKLFEGRQACADLASECVQARLSVLRNDKKLNDLNAATERKDLLTNLILAQNPETGARLTQTDLETEAFGFIIAGTHTTGATTSLLFYHLLHDPEAMAKCVAEIKENLPSLEPEQDAYPVSLVEASLPYLRDCMKENFRLTPVFTMPLARRIMDPKGLFIGDSHIPVGTSVAVCNHAFHHNPSVWGPNHDVFDPSRWTGGASVADKSRLLMHFGMGGRQCIGKTIAMTNIYKLMSTLLREFEFALANESEKMDVADGLFRDGVLGAAGGRDSAAARAQWRLRVAPASFHGLPEHSHPWSIMNDEKPGKPAPAVADDQAINERYADETLRFVEQHSDAVDRLGPQEERKLVWKLHWRIMLLLSVTNLLLFVDKATLSYASLLGIFEETGLTQSEYNNLNTIFYVGYIVAQLPGHYLMQRLPLGKFVGGAIFFWSLLIFLHDTAHNYGGFIPLRFFLGVVESCVVPAMEMTMGMFFIPKEQAALQPVFWISCLGSGIPAGFISYGLLFSKSTIRPWKFFMILTGGLSLFLSIYCWFFYPSNPVDAKFLTPQEKVHVIRRVQESTKSSIEQKQFKKSQFTETIRDPISWLFLLQVFTLMLSNSLTYQQTLLFLAIGVSDLGSTLVSVAGAGFAVACAVVAYFLLRWFPNKNAWWALFWMLPAIAGGIGMVTVDWSKKIGLLACLTLAANTWGISYIIALGWTSSSAAGYTKKLLRNVLFMAGYGIANIISPQIWVEKDGPRFYGAWISQIVISWALSPLILFVIRWILSRRNKERRAWIAEQEAQGKAPVGFVEQVDDDGQVVKVQVDISQLDLTDLENKYFIYPL</sequence>
<name>A0A0U1LKY2_TALIS</name>
<feature type="transmembrane region" description="Helical" evidence="10">
    <location>
        <begin position="754"/>
        <end position="774"/>
    </location>
</feature>
<keyword evidence="9" id="KW-0349">Heme</keyword>
<feature type="transmembrane region" description="Helical" evidence="10">
    <location>
        <begin position="981"/>
        <end position="1003"/>
    </location>
</feature>
<dbReference type="GO" id="GO:0005506">
    <property type="term" value="F:iron ion binding"/>
    <property type="evidence" value="ECO:0007669"/>
    <property type="project" value="InterPro"/>
</dbReference>
<dbReference type="GO" id="GO:0004497">
    <property type="term" value="F:monooxygenase activity"/>
    <property type="evidence" value="ECO:0007669"/>
    <property type="project" value="InterPro"/>
</dbReference>
<dbReference type="SUPFAM" id="SSF48264">
    <property type="entry name" value="Cytochrome P450"/>
    <property type="match status" value="1"/>
</dbReference>
<dbReference type="InterPro" id="IPR036259">
    <property type="entry name" value="MFS_trans_sf"/>
</dbReference>
<dbReference type="GO" id="GO:0016020">
    <property type="term" value="C:membrane"/>
    <property type="evidence" value="ECO:0007669"/>
    <property type="project" value="UniProtKB-SubCell"/>
</dbReference>
<feature type="transmembrane region" description="Helical" evidence="10">
    <location>
        <begin position="948"/>
        <end position="969"/>
    </location>
</feature>
<accession>A0A0U1LKY2</accession>
<evidence type="ECO:0000256" key="6">
    <source>
        <dbReference type="ARBA" id="ARBA00023002"/>
    </source>
</evidence>
<evidence type="ECO:0000313" key="12">
    <source>
        <dbReference type="Proteomes" id="UP000054383"/>
    </source>
</evidence>
<keyword evidence="12" id="KW-1185">Reference proteome</keyword>
<proteinExistence type="predicted"/>
<evidence type="ECO:0000256" key="4">
    <source>
        <dbReference type="ARBA" id="ARBA00022723"/>
    </source>
</evidence>
<reference evidence="11 12" key="1">
    <citation type="submission" date="2015-04" db="EMBL/GenBank/DDBJ databases">
        <authorList>
            <person name="Syromyatnikov M.Y."/>
            <person name="Popov V.N."/>
        </authorList>
    </citation>
    <scope>NUCLEOTIDE SEQUENCE [LARGE SCALE GENOMIC DNA]</scope>
    <source>
        <strain evidence="11">WF-38-12</strain>
    </source>
</reference>
<dbReference type="InterPro" id="IPR011701">
    <property type="entry name" value="MFS"/>
</dbReference>
<dbReference type="PROSITE" id="PS00086">
    <property type="entry name" value="CYTOCHROME_P450"/>
    <property type="match status" value="1"/>
</dbReference>
<keyword evidence="6" id="KW-0560">Oxidoreductase</keyword>
<evidence type="ECO:0000256" key="1">
    <source>
        <dbReference type="ARBA" id="ARBA00004141"/>
    </source>
</evidence>
<feature type="binding site" description="axial binding residue" evidence="9">
    <location>
        <position position="458"/>
    </location>
    <ligand>
        <name>heme</name>
        <dbReference type="ChEBI" id="CHEBI:30413"/>
    </ligand>
    <ligandPart>
        <name>Fe</name>
        <dbReference type="ChEBI" id="CHEBI:18248"/>
    </ligandPart>
</feature>
<dbReference type="Gene3D" id="1.10.630.10">
    <property type="entry name" value="Cytochrome P450"/>
    <property type="match status" value="1"/>
</dbReference>
<feature type="transmembrane region" description="Helical" evidence="10">
    <location>
        <begin position="859"/>
        <end position="879"/>
    </location>
</feature>
<feature type="transmembrane region" description="Helical" evidence="10">
    <location>
        <begin position="913"/>
        <end position="936"/>
    </location>
</feature>
<feature type="transmembrane region" description="Helical" evidence="10">
    <location>
        <begin position="12"/>
        <end position="31"/>
    </location>
</feature>
<evidence type="ECO:0000256" key="7">
    <source>
        <dbReference type="ARBA" id="ARBA00023004"/>
    </source>
</evidence>
<evidence type="ECO:0000256" key="3">
    <source>
        <dbReference type="ARBA" id="ARBA00022692"/>
    </source>
</evidence>
<keyword evidence="7 9" id="KW-0408">Iron</keyword>
<dbReference type="PANTHER" id="PTHR43791:SF63">
    <property type="entry name" value="HIGH AFFINITY CYSTEINE TRANSPORTER"/>
    <property type="match status" value="1"/>
</dbReference>
<dbReference type="PRINTS" id="PR00385">
    <property type="entry name" value="P450"/>
</dbReference>
<gene>
    <name evidence="11" type="ORF">PISL3812_00997</name>
</gene>
<dbReference type="PANTHER" id="PTHR43791">
    <property type="entry name" value="PERMEASE-RELATED"/>
    <property type="match status" value="1"/>
</dbReference>
<evidence type="ECO:0000256" key="10">
    <source>
        <dbReference type="SAM" id="Phobius"/>
    </source>
</evidence>
<evidence type="ECO:0000256" key="8">
    <source>
        <dbReference type="ARBA" id="ARBA00023136"/>
    </source>
</evidence>
<keyword evidence="2" id="KW-0813">Transport</keyword>
<feature type="transmembrane region" description="Helical" evidence="10">
    <location>
        <begin position="689"/>
        <end position="711"/>
    </location>
</feature>
<dbReference type="InterPro" id="IPR036396">
    <property type="entry name" value="Cyt_P450_sf"/>
</dbReference>
<feature type="transmembrane region" description="Helical" evidence="10">
    <location>
        <begin position="659"/>
        <end position="677"/>
    </location>
</feature>
<evidence type="ECO:0000256" key="2">
    <source>
        <dbReference type="ARBA" id="ARBA00022448"/>
    </source>
</evidence>
<dbReference type="EMBL" id="CVMT01000001">
    <property type="protein sequence ID" value="CRG83643.1"/>
    <property type="molecule type" value="Genomic_DNA"/>
</dbReference>
<dbReference type="GO" id="GO:0020037">
    <property type="term" value="F:heme binding"/>
    <property type="evidence" value="ECO:0007669"/>
    <property type="project" value="InterPro"/>
</dbReference>
<dbReference type="Pfam" id="PF07690">
    <property type="entry name" value="MFS_1"/>
    <property type="match status" value="1"/>
</dbReference>
<dbReference type="OrthoDB" id="6730379at2759"/>
<dbReference type="Proteomes" id="UP000054383">
    <property type="component" value="Unassembled WGS sequence"/>
</dbReference>
<dbReference type="GO" id="GO:0033229">
    <property type="term" value="F:cysteine transmembrane transporter activity"/>
    <property type="evidence" value="ECO:0007669"/>
    <property type="project" value="TreeGrafter"/>
</dbReference>
<dbReference type="SUPFAM" id="SSF103473">
    <property type="entry name" value="MFS general substrate transporter"/>
    <property type="match status" value="1"/>
</dbReference>
<keyword evidence="3 10" id="KW-0812">Transmembrane</keyword>
<dbReference type="InterPro" id="IPR002401">
    <property type="entry name" value="Cyt_P450_E_grp-I"/>
</dbReference>
<dbReference type="PRINTS" id="PR00463">
    <property type="entry name" value="EP450I"/>
</dbReference>
<feature type="transmembrane region" description="Helical" evidence="10">
    <location>
        <begin position="886"/>
        <end position="907"/>
    </location>
</feature>
<evidence type="ECO:0000256" key="5">
    <source>
        <dbReference type="ARBA" id="ARBA00022989"/>
    </source>
</evidence>
<evidence type="ECO:0000313" key="11">
    <source>
        <dbReference type="EMBL" id="CRG83643.1"/>
    </source>
</evidence>
<keyword evidence="5 10" id="KW-1133">Transmembrane helix</keyword>
<feature type="transmembrane region" description="Helical" evidence="10">
    <location>
        <begin position="723"/>
        <end position="742"/>
    </location>
</feature>
<dbReference type="InterPro" id="IPR017972">
    <property type="entry name" value="Cyt_P450_CS"/>
</dbReference>
<keyword evidence="4 9" id="KW-0479">Metal-binding</keyword>
<dbReference type="GO" id="GO:0016705">
    <property type="term" value="F:oxidoreductase activity, acting on paired donors, with incorporation or reduction of molecular oxygen"/>
    <property type="evidence" value="ECO:0007669"/>
    <property type="project" value="InterPro"/>
</dbReference>
<dbReference type="AlphaFoldDB" id="A0A0U1LKY2"/>
<dbReference type="Gene3D" id="1.20.1250.20">
    <property type="entry name" value="MFS general substrate transporter like domains"/>
    <property type="match status" value="1"/>
</dbReference>
<dbReference type="Pfam" id="PF00067">
    <property type="entry name" value="p450"/>
    <property type="match status" value="1"/>
</dbReference>
<organism evidence="11 12">
    <name type="scientific">Talaromyces islandicus</name>
    <name type="common">Penicillium islandicum</name>
    <dbReference type="NCBI Taxonomy" id="28573"/>
    <lineage>
        <taxon>Eukaryota</taxon>
        <taxon>Fungi</taxon>
        <taxon>Dikarya</taxon>
        <taxon>Ascomycota</taxon>
        <taxon>Pezizomycotina</taxon>
        <taxon>Eurotiomycetes</taxon>
        <taxon>Eurotiomycetidae</taxon>
        <taxon>Eurotiales</taxon>
        <taxon>Trichocomaceae</taxon>
        <taxon>Talaromyces</taxon>
        <taxon>Talaromyces sect. Islandici</taxon>
    </lineage>
</organism>